<comment type="similarity">
    <text evidence="1">Belongs to the universal ribosomal protein uL10 family.</text>
</comment>
<accession>A0A3B1DAB1</accession>
<dbReference type="SUPFAM" id="SSF160369">
    <property type="entry name" value="Ribosomal protein L10-like"/>
    <property type="match status" value="1"/>
</dbReference>
<dbReference type="GO" id="GO:1990904">
    <property type="term" value="C:ribonucleoprotein complex"/>
    <property type="evidence" value="ECO:0007669"/>
    <property type="project" value="UniProtKB-KW"/>
</dbReference>
<dbReference type="Pfam" id="PF00466">
    <property type="entry name" value="Ribosomal_L10"/>
    <property type="match status" value="1"/>
</dbReference>
<dbReference type="InterPro" id="IPR043141">
    <property type="entry name" value="Ribosomal_uL10-like_sf"/>
</dbReference>
<dbReference type="NCBIfam" id="NF000955">
    <property type="entry name" value="PRK00099.1-1"/>
    <property type="match status" value="1"/>
</dbReference>
<dbReference type="InterPro" id="IPR047865">
    <property type="entry name" value="Ribosomal_uL10_bac_type"/>
</dbReference>
<dbReference type="InterPro" id="IPR001790">
    <property type="entry name" value="Ribosomal_uL10"/>
</dbReference>
<evidence type="ECO:0000313" key="4">
    <source>
        <dbReference type="EMBL" id="VAX39229.1"/>
    </source>
</evidence>
<gene>
    <name evidence="4" type="ORF">MNBD_PLANCTO02-1433</name>
</gene>
<reference evidence="4" key="1">
    <citation type="submission" date="2018-06" db="EMBL/GenBank/DDBJ databases">
        <authorList>
            <person name="Zhirakovskaya E."/>
        </authorList>
    </citation>
    <scope>NUCLEOTIDE SEQUENCE</scope>
</reference>
<keyword evidence="2 4" id="KW-0689">Ribosomal protein</keyword>
<dbReference type="InterPro" id="IPR022973">
    <property type="entry name" value="Ribosomal_uL10_bac"/>
</dbReference>
<sequence>MSKQVKEMLMNDFRSRVGETKDFLILDIAKVDAIATNKMRLALREKKIAVLTIQNALAKKTLGELGVNSLDDFLAGPSTLVWGGEDIVALSKEITKWATEIKTIEIKGGTLEGVALDAAAVNALSKSPGREELISMIAGQILAPGARLAAALLGPGATVAGQIQSISEEDE</sequence>
<evidence type="ECO:0000256" key="2">
    <source>
        <dbReference type="ARBA" id="ARBA00022980"/>
    </source>
</evidence>
<keyword evidence="3" id="KW-0687">Ribonucleoprotein</keyword>
<organism evidence="4">
    <name type="scientific">hydrothermal vent metagenome</name>
    <dbReference type="NCBI Taxonomy" id="652676"/>
    <lineage>
        <taxon>unclassified sequences</taxon>
        <taxon>metagenomes</taxon>
        <taxon>ecological metagenomes</taxon>
    </lineage>
</organism>
<dbReference type="AlphaFoldDB" id="A0A3B1DAB1"/>
<dbReference type="PANTHER" id="PTHR11560">
    <property type="entry name" value="39S RIBOSOMAL PROTEIN L10, MITOCHONDRIAL"/>
    <property type="match status" value="1"/>
</dbReference>
<evidence type="ECO:0000256" key="1">
    <source>
        <dbReference type="ARBA" id="ARBA00008889"/>
    </source>
</evidence>
<proteinExistence type="inferred from homology"/>
<protein>
    <submittedName>
        <fullName evidence="4">LSU ribosomal protein L10p (P0)</fullName>
    </submittedName>
</protein>
<dbReference type="HAMAP" id="MF_00362">
    <property type="entry name" value="Ribosomal_uL10"/>
    <property type="match status" value="1"/>
</dbReference>
<evidence type="ECO:0000256" key="3">
    <source>
        <dbReference type="ARBA" id="ARBA00023274"/>
    </source>
</evidence>
<name>A0A3B1DAB1_9ZZZZ</name>
<dbReference type="EMBL" id="UOGL01000314">
    <property type="protein sequence ID" value="VAX39229.1"/>
    <property type="molecule type" value="Genomic_DNA"/>
</dbReference>
<dbReference type="CDD" id="cd05797">
    <property type="entry name" value="Ribosomal_L10"/>
    <property type="match status" value="1"/>
</dbReference>
<dbReference type="Gene3D" id="3.30.70.1730">
    <property type="match status" value="1"/>
</dbReference>
<dbReference type="GO" id="GO:0005840">
    <property type="term" value="C:ribosome"/>
    <property type="evidence" value="ECO:0007669"/>
    <property type="project" value="UniProtKB-KW"/>
</dbReference>